<keyword evidence="12" id="KW-1185">Reference proteome</keyword>
<gene>
    <name evidence="11" type="primary">MEX67_2</name>
    <name evidence="11" type="ORF">HK099_003614</name>
</gene>
<comment type="subcellular location">
    <subcellularLocation>
        <location evidence="1">Nucleus</location>
    </subcellularLocation>
</comment>
<dbReference type="InterPro" id="IPR005637">
    <property type="entry name" value="TAP_C_dom"/>
</dbReference>
<feature type="domain" description="TAP-C" evidence="10">
    <location>
        <begin position="543"/>
        <end position="596"/>
    </location>
</feature>
<protein>
    <submittedName>
        <fullName evidence="11">Nuclear mRNA export, poly(A)+RNA binding protein</fullName>
    </submittedName>
</protein>
<dbReference type="GO" id="GO:0016973">
    <property type="term" value="P:poly(A)+ mRNA export from nucleus"/>
    <property type="evidence" value="ECO:0007669"/>
    <property type="project" value="TreeGrafter"/>
</dbReference>
<dbReference type="InterPro" id="IPR032710">
    <property type="entry name" value="NTF2-like_dom_sf"/>
</dbReference>
<accession>A0AAD5XW54</accession>
<evidence type="ECO:0000259" key="10">
    <source>
        <dbReference type="PROSITE" id="PS51281"/>
    </source>
</evidence>
<dbReference type="InterPro" id="IPR009060">
    <property type="entry name" value="UBA-like_sf"/>
</dbReference>
<evidence type="ECO:0000256" key="3">
    <source>
        <dbReference type="ARBA" id="ARBA00022448"/>
    </source>
</evidence>
<evidence type="ECO:0000256" key="5">
    <source>
        <dbReference type="ARBA" id="ARBA00022737"/>
    </source>
</evidence>
<keyword evidence="5" id="KW-0677">Repeat</keyword>
<dbReference type="SUPFAM" id="SSF52058">
    <property type="entry name" value="L domain-like"/>
    <property type="match status" value="1"/>
</dbReference>
<feature type="domain" description="NTF2" evidence="9">
    <location>
        <begin position="333"/>
        <end position="476"/>
    </location>
</feature>
<comment type="caution">
    <text evidence="11">The sequence shown here is derived from an EMBL/GenBank/DDBJ whole genome shotgun (WGS) entry which is preliminary data.</text>
</comment>
<organism evidence="11 12">
    <name type="scientific">Clydaea vesicula</name>
    <dbReference type="NCBI Taxonomy" id="447962"/>
    <lineage>
        <taxon>Eukaryota</taxon>
        <taxon>Fungi</taxon>
        <taxon>Fungi incertae sedis</taxon>
        <taxon>Chytridiomycota</taxon>
        <taxon>Chytridiomycota incertae sedis</taxon>
        <taxon>Chytridiomycetes</taxon>
        <taxon>Lobulomycetales</taxon>
        <taxon>Lobulomycetaceae</taxon>
        <taxon>Clydaea</taxon>
    </lineage>
</organism>
<evidence type="ECO:0000256" key="1">
    <source>
        <dbReference type="ARBA" id="ARBA00004123"/>
    </source>
</evidence>
<sequence length="599" mass="67944">MDRKYKGSVHSRLGRKNSPTYITNENGKIQMKVILSETVNDLPEHLINFLNSELEKKDQKACNFSDVRLDGDKTVFLSVAHFGEAQKLTKLSGIKMGKIKLHVSILQRKHHKNKPDSSTTAVTIQKVKDFCSLRYDPMSKILNLNAIDKELAPTGFQVFNDASGKSKSGAVLLKIISEAFPEVECITLEENQISSLSTLVSLPQRIPNIISLSLKNNNIKNFKDLEKLPGKSLKRLKQLKLDGNPIKENFFRNKMKLSKSGLRNPGDEEEAKLNFYNFAKKIFPTILSLDDYVYPIEQNVVFGTKFDILNVEKAFFDLPATQEVALNFMTKLQLLDFYDEFSTFSLSINSVKPKGASYKGFDNLDGWKDADRSHTKENSKESRISNLIRVGPKNILENFLSLPNTIHDVSVVNDKTSKIFVESFKINENTILITVHGEFLDLKIKNLKRSFDRTFLLRGNAACHDAFKILSDTLCLRVHNKNPEFLKFSTQKSQTTQNPVPIFNFAVEHVPNLVVDNLPSLPPQLGSDLQNLIKYQMGFNLNNEQHLKVLQFSNLSGLNYAFSYQCLMESAWNYEIGLQNFQNVKASIPPNAFQFDPTA</sequence>
<dbReference type="GO" id="GO:0003723">
    <property type="term" value="F:RNA binding"/>
    <property type="evidence" value="ECO:0007669"/>
    <property type="project" value="TreeGrafter"/>
</dbReference>
<dbReference type="Proteomes" id="UP001211065">
    <property type="component" value="Unassembled WGS sequence"/>
</dbReference>
<evidence type="ECO:0000313" key="11">
    <source>
        <dbReference type="EMBL" id="KAJ3221287.1"/>
    </source>
</evidence>
<dbReference type="InterPro" id="IPR002075">
    <property type="entry name" value="NTF2_dom"/>
</dbReference>
<dbReference type="PANTHER" id="PTHR10662:SF22">
    <property type="entry name" value="NUCLEAR RNA EXPORT FACTOR 1"/>
    <property type="match status" value="1"/>
</dbReference>
<dbReference type="Pfam" id="PF22602">
    <property type="entry name" value="NXF_NTF2"/>
    <property type="match status" value="1"/>
</dbReference>
<dbReference type="CDD" id="cd14342">
    <property type="entry name" value="UBA_TAP-C"/>
    <property type="match status" value="1"/>
</dbReference>
<feature type="compositionally biased region" description="Basic residues" evidence="8">
    <location>
        <begin position="1"/>
        <end position="15"/>
    </location>
</feature>
<keyword evidence="7" id="KW-0539">Nucleus</keyword>
<dbReference type="Pfam" id="PF24048">
    <property type="entry name" value="LRR_NXF1-5"/>
    <property type="match status" value="1"/>
</dbReference>
<dbReference type="Gene3D" id="1.10.8.10">
    <property type="entry name" value="DNA helicase RuvA subunit, C-terminal domain"/>
    <property type="match status" value="1"/>
</dbReference>
<evidence type="ECO:0000256" key="2">
    <source>
        <dbReference type="ARBA" id="ARBA00009285"/>
    </source>
</evidence>
<dbReference type="SUPFAM" id="SSF46934">
    <property type="entry name" value="UBA-like"/>
    <property type="match status" value="1"/>
</dbReference>
<dbReference type="Gene3D" id="3.80.10.10">
    <property type="entry name" value="Ribonuclease Inhibitor"/>
    <property type="match status" value="1"/>
</dbReference>
<dbReference type="Pfam" id="PF03943">
    <property type="entry name" value="TAP_C"/>
    <property type="match status" value="1"/>
</dbReference>
<keyword evidence="4" id="KW-0433">Leucine-rich repeat</keyword>
<feature type="region of interest" description="Disordered" evidence="8">
    <location>
        <begin position="1"/>
        <end position="21"/>
    </location>
</feature>
<comment type="similarity">
    <text evidence="2">Belongs to the NXF family.</text>
</comment>
<dbReference type="PROSITE" id="PS50177">
    <property type="entry name" value="NTF2_DOMAIN"/>
    <property type="match status" value="1"/>
</dbReference>
<evidence type="ECO:0000256" key="7">
    <source>
        <dbReference type="ARBA" id="ARBA00023242"/>
    </source>
</evidence>
<dbReference type="PROSITE" id="PS51450">
    <property type="entry name" value="LRR"/>
    <property type="match status" value="1"/>
</dbReference>
<dbReference type="GO" id="GO:0005634">
    <property type="term" value="C:nucleus"/>
    <property type="evidence" value="ECO:0007669"/>
    <property type="project" value="UniProtKB-SubCell"/>
</dbReference>
<dbReference type="PANTHER" id="PTHR10662">
    <property type="entry name" value="NUCLEAR RNA EXPORT FACTOR"/>
    <property type="match status" value="1"/>
</dbReference>
<evidence type="ECO:0000256" key="6">
    <source>
        <dbReference type="ARBA" id="ARBA00022816"/>
    </source>
</evidence>
<dbReference type="InterPro" id="IPR030217">
    <property type="entry name" value="NXF_fam"/>
</dbReference>
<keyword evidence="6" id="KW-0509">mRNA transport</keyword>
<dbReference type="SMART" id="SM00804">
    <property type="entry name" value="TAP_C"/>
    <property type="match status" value="1"/>
</dbReference>
<evidence type="ECO:0000256" key="8">
    <source>
        <dbReference type="SAM" id="MobiDB-lite"/>
    </source>
</evidence>
<evidence type="ECO:0000256" key="4">
    <source>
        <dbReference type="ARBA" id="ARBA00022614"/>
    </source>
</evidence>
<dbReference type="EMBL" id="JADGJW010000239">
    <property type="protein sequence ID" value="KAJ3221287.1"/>
    <property type="molecule type" value="Genomic_DNA"/>
</dbReference>
<keyword evidence="3" id="KW-0813">Transport</keyword>
<evidence type="ECO:0000313" key="12">
    <source>
        <dbReference type="Proteomes" id="UP001211065"/>
    </source>
</evidence>
<dbReference type="InterPro" id="IPR032675">
    <property type="entry name" value="LRR_dom_sf"/>
</dbReference>
<dbReference type="PROSITE" id="PS51281">
    <property type="entry name" value="TAP_C"/>
    <property type="match status" value="1"/>
</dbReference>
<dbReference type="InterPro" id="IPR001611">
    <property type="entry name" value="Leu-rich_rpt"/>
</dbReference>
<dbReference type="InterPro" id="IPR018222">
    <property type="entry name" value="Nuclear_transport_factor_2_euk"/>
</dbReference>
<dbReference type="SUPFAM" id="SSF54427">
    <property type="entry name" value="NTF2-like"/>
    <property type="match status" value="1"/>
</dbReference>
<name>A0AAD5XW54_9FUNG</name>
<evidence type="ECO:0000259" key="9">
    <source>
        <dbReference type="PROSITE" id="PS50177"/>
    </source>
</evidence>
<reference evidence="11" key="1">
    <citation type="submission" date="2020-05" db="EMBL/GenBank/DDBJ databases">
        <title>Phylogenomic resolution of chytrid fungi.</title>
        <authorList>
            <person name="Stajich J.E."/>
            <person name="Amses K."/>
            <person name="Simmons R."/>
            <person name="Seto K."/>
            <person name="Myers J."/>
            <person name="Bonds A."/>
            <person name="Quandt C.A."/>
            <person name="Barry K."/>
            <person name="Liu P."/>
            <person name="Grigoriev I."/>
            <person name="Longcore J.E."/>
            <person name="James T.Y."/>
        </authorList>
    </citation>
    <scope>NUCLEOTIDE SEQUENCE</scope>
    <source>
        <strain evidence="11">JEL0476</strain>
    </source>
</reference>
<dbReference type="Gene3D" id="3.10.450.50">
    <property type="match status" value="1"/>
</dbReference>
<dbReference type="InterPro" id="IPR057125">
    <property type="entry name" value="NXF1/2/3/5-like_LRR"/>
</dbReference>
<dbReference type="AlphaFoldDB" id="A0AAD5XW54"/>
<proteinExistence type="inferred from homology"/>